<evidence type="ECO:0000313" key="3">
    <source>
        <dbReference type="Proteomes" id="UP000194236"/>
    </source>
</evidence>
<feature type="compositionally biased region" description="Polar residues" evidence="1">
    <location>
        <begin position="51"/>
        <end position="65"/>
    </location>
</feature>
<feature type="non-terminal residue" evidence="2">
    <location>
        <position position="81"/>
    </location>
</feature>
<comment type="caution">
    <text evidence="2">The sequence shown here is derived from an EMBL/GenBank/DDBJ whole genome shotgun (WGS) entry which is preliminary data.</text>
</comment>
<name>A0A1Y3BSB5_EURMA</name>
<feature type="compositionally biased region" description="Polar residues" evidence="1">
    <location>
        <begin position="15"/>
        <end position="29"/>
    </location>
</feature>
<feature type="compositionally biased region" description="Low complexity" evidence="1">
    <location>
        <begin position="66"/>
        <end position="81"/>
    </location>
</feature>
<dbReference type="AlphaFoldDB" id="A0A1Y3BSB5"/>
<protein>
    <submittedName>
        <fullName evidence="2">Uncharacterized protein</fullName>
    </submittedName>
</protein>
<accession>A0A1Y3BSB5</accession>
<dbReference type="Proteomes" id="UP000194236">
    <property type="component" value="Unassembled WGS sequence"/>
</dbReference>
<proteinExistence type="predicted"/>
<keyword evidence="3" id="KW-1185">Reference proteome</keyword>
<evidence type="ECO:0000256" key="1">
    <source>
        <dbReference type="SAM" id="MobiDB-lite"/>
    </source>
</evidence>
<reference evidence="2 3" key="1">
    <citation type="submission" date="2017-03" db="EMBL/GenBank/DDBJ databases">
        <title>Genome Survey of Euroglyphus maynei.</title>
        <authorList>
            <person name="Arlian L.G."/>
            <person name="Morgan M.S."/>
            <person name="Rider S.D."/>
        </authorList>
    </citation>
    <scope>NUCLEOTIDE SEQUENCE [LARGE SCALE GENOMIC DNA]</scope>
    <source>
        <strain evidence="2">Arlian Lab</strain>
        <tissue evidence="2">Whole body</tissue>
    </source>
</reference>
<gene>
    <name evidence="2" type="ORF">BLA29_007083</name>
</gene>
<evidence type="ECO:0000313" key="2">
    <source>
        <dbReference type="EMBL" id="OTF83899.1"/>
    </source>
</evidence>
<sequence length="81" mass="8529">MPLAPQLSVPHLGQLSLTSPKIRSISPNSIGHDHHQHRRLSPNNIVVGGRQSISPPLSNGTSTTMPPDLGSPGRSLSPLSL</sequence>
<dbReference type="EMBL" id="MUJZ01001680">
    <property type="protein sequence ID" value="OTF83899.1"/>
    <property type="molecule type" value="Genomic_DNA"/>
</dbReference>
<organism evidence="2 3">
    <name type="scientific">Euroglyphus maynei</name>
    <name type="common">Mayne's house dust mite</name>
    <dbReference type="NCBI Taxonomy" id="6958"/>
    <lineage>
        <taxon>Eukaryota</taxon>
        <taxon>Metazoa</taxon>
        <taxon>Ecdysozoa</taxon>
        <taxon>Arthropoda</taxon>
        <taxon>Chelicerata</taxon>
        <taxon>Arachnida</taxon>
        <taxon>Acari</taxon>
        <taxon>Acariformes</taxon>
        <taxon>Sarcoptiformes</taxon>
        <taxon>Astigmata</taxon>
        <taxon>Psoroptidia</taxon>
        <taxon>Analgoidea</taxon>
        <taxon>Pyroglyphidae</taxon>
        <taxon>Pyroglyphinae</taxon>
        <taxon>Euroglyphus</taxon>
    </lineage>
</organism>
<feature type="region of interest" description="Disordered" evidence="1">
    <location>
        <begin position="1"/>
        <end position="81"/>
    </location>
</feature>